<evidence type="ECO:0000313" key="2">
    <source>
        <dbReference type="EMBL" id="GGT92673.1"/>
    </source>
</evidence>
<comment type="caution">
    <text evidence="2">The sequence shown here is derived from an EMBL/GenBank/DDBJ whole genome shotgun (WGS) entry which is preliminary data.</text>
</comment>
<protein>
    <submittedName>
        <fullName evidence="2">Uncharacterized protein</fullName>
    </submittedName>
</protein>
<dbReference type="Proteomes" id="UP000646776">
    <property type="component" value="Unassembled WGS sequence"/>
</dbReference>
<gene>
    <name evidence="2" type="ORF">GCM10010226_83280</name>
</gene>
<organism evidence="2 3">
    <name type="scientific">Streptomyces phaeofaciens</name>
    <dbReference type="NCBI Taxonomy" id="68254"/>
    <lineage>
        <taxon>Bacteria</taxon>
        <taxon>Bacillati</taxon>
        <taxon>Actinomycetota</taxon>
        <taxon>Actinomycetes</taxon>
        <taxon>Kitasatosporales</taxon>
        <taxon>Streptomycetaceae</taxon>
        <taxon>Streptomyces</taxon>
    </lineage>
</organism>
<accession>A0A918HQ28</accession>
<feature type="compositionally biased region" description="Polar residues" evidence="1">
    <location>
        <begin position="8"/>
        <end position="19"/>
    </location>
</feature>
<keyword evidence="3" id="KW-1185">Reference proteome</keyword>
<evidence type="ECO:0000313" key="3">
    <source>
        <dbReference type="Proteomes" id="UP000646776"/>
    </source>
</evidence>
<feature type="region of interest" description="Disordered" evidence="1">
    <location>
        <begin position="1"/>
        <end position="30"/>
    </location>
</feature>
<proteinExistence type="predicted"/>
<reference evidence="2" key="2">
    <citation type="submission" date="2020-09" db="EMBL/GenBank/DDBJ databases">
        <authorList>
            <person name="Sun Q."/>
            <person name="Ohkuma M."/>
        </authorList>
    </citation>
    <scope>NUCLEOTIDE SEQUENCE</scope>
    <source>
        <strain evidence="2">JCM 4125</strain>
    </source>
</reference>
<dbReference type="EMBL" id="BMSA01000041">
    <property type="protein sequence ID" value="GGT92673.1"/>
    <property type="molecule type" value="Genomic_DNA"/>
</dbReference>
<evidence type="ECO:0000256" key="1">
    <source>
        <dbReference type="SAM" id="MobiDB-lite"/>
    </source>
</evidence>
<reference evidence="2" key="1">
    <citation type="journal article" date="2014" name="Int. J. Syst. Evol. Microbiol.">
        <title>Complete genome sequence of Corynebacterium casei LMG S-19264T (=DSM 44701T), isolated from a smear-ripened cheese.</title>
        <authorList>
            <consortium name="US DOE Joint Genome Institute (JGI-PGF)"/>
            <person name="Walter F."/>
            <person name="Albersmeier A."/>
            <person name="Kalinowski J."/>
            <person name="Ruckert C."/>
        </authorList>
    </citation>
    <scope>NUCLEOTIDE SEQUENCE</scope>
    <source>
        <strain evidence="2">JCM 4125</strain>
    </source>
</reference>
<dbReference type="AlphaFoldDB" id="A0A918HQ28"/>
<name>A0A918HQ28_9ACTN</name>
<sequence length="122" mass="13208">MDRRSATMDATVSGMSQGANAPDPGNEQSATGRLLGLVHSFVTTHVSWKPLFIGAVITDDGRMRLYFRSPERDRTYGVDVLIGNTGPGLLAALDSPSFLANEYLHQPSDDPHCDVIVDLTAY</sequence>